<dbReference type="KEGG" id="pgri:PgNI_06124"/>
<gene>
    <name evidence="3" type="ORF">PgNI_06124</name>
</gene>
<evidence type="ECO:0000256" key="1">
    <source>
        <dbReference type="SAM" id="MobiDB-lite"/>
    </source>
</evidence>
<reference evidence="2 3" key="1">
    <citation type="journal article" date="2019" name="Mol. Biol. Evol.">
        <title>Blast fungal genomes show frequent chromosomal changes, gene gains and losses, and effector gene turnover.</title>
        <authorList>
            <person name="Gomez Luciano L.B."/>
            <person name="Jason Tsai I."/>
            <person name="Chuma I."/>
            <person name="Tosa Y."/>
            <person name="Chen Y.H."/>
            <person name="Li J.Y."/>
            <person name="Li M.Y."/>
            <person name="Jade Lu M.Y."/>
            <person name="Nakayashiki H."/>
            <person name="Li W.H."/>
        </authorList>
    </citation>
    <scope>NUCLEOTIDE SEQUENCE [LARGE SCALE GENOMIC DNA]</scope>
    <source>
        <strain evidence="2 3">NI907</strain>
    </source>
</reference>
<reference evidence="3" key="2">
    <citation type="submission" date="2019-10" db="EMBL/GenBank/DDBJ databases">
        <authorList>
            <consortium name="NCBI Genome Project"/>
        </authorList>
    </citation>
    <scope>NUCLEOTIDE SEQUENCE</scope>
    <source>
        <strain evidence="3">NI907</strain>
    </source>
</reference>
<dbReference type="GeneID" id="41961060"/>
<feature type="region of interest" description="Disordered" evidence="1">
    <location>
        <begin position="1"/>
        <end position="68"/>
    </location>
</feature>
<sequence length="102" mass="10918">MPIGEMLPDEKKGIPGQPELEGAEINELDDTSRPQELSAGDYGGARGASIGGWDSRKEGIRAGRDDGVALGNSKEETVFELEGKQCSHLTALKNADMRPYSN</sequence>
<feature type="compositionally biased region" description="Basic and acidic residues" evidence="1">
    <location>
        <begin position="54"/>
        <end position="68"/>
    </location>
</feature>
<keyword evidence="2" id="KW-1185">Reference proteome</keyword>
<accession>A0A6P8B5M9</accession>
<proteinExistence type="predicted"/>
<dbReference type="RefSeq" id="XP_030982473.1">
    <property type="nucleotide sequence ID" value="XM_031126151.1"/>
</dbReference>
<organism evidence="2 3">
    <name type="scientific">Pyricularia grisea</name>
    <name type="common">Crabgrass-specific blast fungus</name>
    <name type="synonym">Magnaporthe grisea</name>
    <dbReference type="NCBI Taxonomy" id="148305"/>
    <lineage>
        <taxon>Eukaryota</taxon>
        <taxon>Fungi</taxon>
        <taxon>Dikarya</taxon>
        <taxon>Ascomycota</taxon>
        <taxon>Pezizomycotina</taxon>
        <taxon>Sordariomycetes</taxon>
        <taxon>Sordariomycetidae</taxon>
        <taxon>Magnaporthales</taxon>
        <taxon>Pyriculariaceae</taxon>
        <taxon>Pyricularia</taxon>
    </lineage>
</organism>
<evidence type="ECO:0000313" key="3">
    <source>
        <dbReference type="RefSeq" id="XP_030982473.1"/>
    </source>
</evidence>
<feature type="compositionally biased region" description="Gly residues" evidence="1">
    <location>
        <begin position="41"/>
        <end position="50"/>
    </location>
</feature>
<dbReference type="Proteomes" id="UP000515153">
    <property type="component" value="Chromosome I"/>
</dbReference>
<reference evidence="3" key="3">
    <citation type="submission" date="2025-08" db="UniProtKB">
        <authorList>
            <consortium name="RefSeq"/>
        </authorList>
    </citation>
    <scope>IDENTIFICATION</scope>
    <source>
        <strain evidence="3">NI907</strain>
    </source>
</reference>
<evidence type="ECO:0000313" key="2">
    <source>
        <dbReference type="Proteomes" id="UP000515153"/>
    </source>
</evidence>
<name>A0A6P8B5M9_PYRGI</name>
<dbReference type="AlphaFoldDB" id="A0A6P8B5M9"/>
<dbReference type="OrthoDB" id="5429716at2759"/>
<protein>
    <submittedName>
        <fullName evidence="3">Uncharacterized protein</fullName>
    </submittedName>
</protein>